<accession>A0A401HAP3</accession>
<organism evidence="1 2">
    <name type="scientific">Aeropyrum pernix</name>
    <dbReference type="NCBI Taxonomy" id="56636"/>
    <lineage>
        <taxon>Archaea</taxon>
        <taxon>Thermoproteota</taxon>
        <taxon>Thermoprotei</taxon>
        <taxon>Desulfurococcales</taxon>
        <taxon>Desulfurococcaceae</taxon>
        <taxon>Aeropyrum</taxon>
    </lineage>
</organism>
<evidence type="ECO:0000313" key="2">
    <source>
        <dbReference type="Proteomes" id="UP000291213"/>
    </source>
</evidence>
<gene>
    <name evidence="1" type="ORF">apy_11650</name>
</gene>
<feature type="non-terminal residue" evidence="1">
    <location>
        <position position="383"/>
    </location>
</feature>
<dbReference type="Proteomes" id="UP000291213">
    <property type="component" value="Unassembled WGS sequence"/>
</dbReference>
<reference evidence="1 2" key="1">
    <citation type="submission" date="2017-02" db="EMBL/GenBank/DDBJ databases">
        <title>isolation and characterization of a novel temperate virus Aeropyrum globular virus 1 infecting hyperthermophilic archaeon Aeropyrum.</title>
        <authorList>
            <person name="Yumiya M."/>
            <person name="Yoshida T."/>
            <person name="Sako Y."/>
        </authorList>
    </citation>
    <scope>NUCLEOTIDE SEQUENCE [LARGE SCALE GENOMIC DNA]</scope>
    <source>
        <strain evidence="1 2">YK1-12-2013</strain>
    </source>
</reference>
<protein>
    <submittedName>
        <fullName evidence="1">Uncharacterized protein</fullName>
    </submittedName>
</protein>
<evidence type="ECO:0000313" key="1">
    <source>
        <dbReference type="EMBL" id="GBF09440.1"/>
    </source>
</evidence>
<dbReference type="EMBL" id="BDMD01000069">
    <property type="protein sequence ID" value="GBF09440.1"/>
    <property type="molecule type" value="Genomic_DNA"/>
</dbReference>
<proteinExistence type="predicted"/>
<comment type="caution">
    <text evidence="1">The sequence shown here is derived from an EMBL/GenBank/DDBJ whole genome shotgun (WGS) entry which is preliminary data.</text>
</comment>
<dbReference type="AlphaFoldDB" id="A0A401HAP3"/>
<sequence length="383" mass="42657">MSSEYPELFRKGSTERLIIIPNGATPIATATRHTLNIVDYLGGDTTLDEYVRGTYVTFLQNPDAAALLSIPLGGKYLALINDSPYNTSIKRIDKYYFIVNPENVEKLLNNSSYWKLIYEDSSLALYENTLVSSYGATPYVGNKFVLHFGTADSERVLANYLVPSDYVVVGIANGTHLSIYVNGLLYGVEDAVAPYFDPYGYAKFAIGAAHGYSSPPMVVYAVAVFNGSIIDQDQVLNHVVRCKDGTLLLFYDPTFYDGTYYIDLSNHSNSIARNGVQRVEATKKWLWLIKGLRKDRFIHLEWFPFGTTVLFRDPITKEVIREIYIANNSVAIELPPRQYDVEAVIPLQANFSQFELAINNGNSSSAGLILKLSNVTVEAGDVI</sequence>
<name>A0A401HAP3_AERPX</name>